<dbReference type="InterPro" id="IPR030374">
    <property type="entry name" value="PABS"/>
</dbReference>
<evidence type="ECO:0000259" key="6">
    <source>
        <dbReference type="PROSITE" id="PS51006"/>
    </source>
</evidence>
<dbReference type="CDD" id="cd02440">
    <property type="entry name" value="AdoMet_MTases"/>
    <property type="match status" value="1"/>
</dbReference>
<dbReference type="GO" id="GO:0006596">
    <property type="term" value="P:polyamine biosynthetic process"/>
    <property type="evidence" value="ECO:0007669"/>
    <property type="project" value="UniProtKB-UniRule"/>
</dbReference>
<name>A0A7X0TUM9_9GAMM</name>
<evidence type="ECO:0000256" key="2">
    <source>
        <dbReference type="ARBA" id="ARBA00022679"/>
    </source>
</evidence>
<feature type="signal peptide" evidence="5">
    <location>
        <begin position="1"/>
        <end position="20"/>
    </location>
</feature>
<sequence>MNKFAVLIFALIYPLSLLSAAEVIHQERSMYRNILVEDSDNVRCLKFNEQTNETHQSCLYKNDPQRLVFNYTKLLFSGLLVLDKAPERVLIIGLGGGTMSNSIHQLYPNAIIENIEIDPAVLKVARQYFGFIENERISSKVADGRIYIKRAAIKNQQYDWIILDAFNGDYIPEHLLSQEFLKECKDLLTSGGILTSNTFSVSKLYDHESATYKSVFGDFFNVRNGKNSNRVILTSNQPLPNGKVIANRAKALASRLEPFGVDLIKMTSAITSTKDEQDWPESTKVLTDQFSPANLLNQ</sequence>
<feature type="active site" description="Proton acceptor" evidence="4">
    <location>
        <position position="164"/>
    </location>
</feature>
<dbReference type="AlphaFoldDB" id="A0A7X0TUM9"/>
<dbReference type="EC" id="2.5.1.16" evidence="7"/>
<accession>A0A7X0TUM9</accession>
<dbReference type="EMBL" id="JACHHU010000027">
    <property type="protein sequence ID" value="MBB6544319.1"/>
    <property type="molecule type" value="Genomic_DNA"/>
</dbReference>
<keyword evidence="5" id="KW-0732">Signal</keyword>
<dbReference type="Proteomes" id="UP000537141">
    <property type="component" value="Unassembled WGS sequence"/>
</dbReference>
<keyword evidence="3 4" id="KW-0620">Polyamine biosynthesis</keyword>
<evidence type="ECO:0000256" key="4">
    <source>
        <dbReference type="PROSITE-ProRule" id="PRU00354"/>
    </source>
</evidence>
<dbReference type="NCBIfam" id="NF037959">
    <property type="entry name" value="MFS_SpdSyn"/>
    <property type="match status" value="1"/>
</dbReference>
<feature type="chain" id="PRO_5031106267" evidence="5">
    <location>
        <begin position="21"/>
        <end position="298"/>
    </location>
</feature>
<keyword evidence="2 4" id="KW-0808">Transferase</keyword>
<evidence type="ECO:0000256" key="3">
    <source>
        <dbReference type="ARBA" id="ARBA00023115"/>
    </source>
</evidence>
<evidence type="ECO:0000256" key="1">
    <source>
        <dbReference type="ARBA" id="ARBA00007867"/>
    </source>
</evidence>
<dbReference type="Pfam" id="PF01564">
    <property type="entry name" value="Spermine_synth"/>
    <property type="match status" value="1"/>
</dbReference>
<evidence type="ECO:0000313" key="7">
    <source>
        <dbReference type="EMBL" id="MBB6544319.1"/>
    </source>
</evidence>
<feature type="domain" description="PABS" evidence="6">
    <location>
        <begin position="5"/>
        <end position="255"/>
    </location>
</feature>
<dbReference type="InterPro" id="IPR029063">
    <property type="entry name" value="SAM-dependent_MTases_sf"/>
</dbReference>
<dbReference type="GO" id="GO:0004766">
    <property type="term" value="F:spermidine synthase activity"/>
    <property type="evidence" value="ECO:0007669"/>
    <property type="project" value="UniProtKB-EC"/>
</dbReference>
<dbReference type="PANTHER" id="PTHR43317">
    <property type="entry name" value="THERMOSPERMINE SYNTHASE ACAULIS5"/>
    <property type="match status" value="1"/>
</dbReference>
<comment type="caution">
    <text evidence="7">The sequence shown here is derived from an EMBL/GenBank/DDBJ whole genome shotgun (WGS) entry which is preliminary data.</text>
</comment>
<dbReference type="Gene3D" id="3.40.50.150">
    <property type="entry name" value="Vaccinia Virus protein VP39"/>
    <property type="match status" value="1"/>
</dbReference>
<dbReference type="PANTHER" id="PTHR43317:SF1">
    <property type="entry name" value="THERMOSPERMINE SYNTHASE ACAULIS5"/>
    <property type="match status" value="1"/>
</dbReference>
<dbReference type="PROSITE" id="PS51006">
    <property type="entry name" value="PABS_2"/>
    <property type="match status" value="1"/>
</dbReference>
<proteinExistence type="inferred from homology"/>
<keyword evidence="8" id="KW-1185">Reference proteome</keyword>
<protein>
    <submittedName>
        <fullName evidence="7">Spermidine synthase</fullName>
        <ecNumber evidence="7">2.5.1.16</ecNumber>
    </submittedName>
</protein>
<gene>
    <name evidence="7" type="ORF">HNQ55_002848</name>
</gene>
<dbReference type="SUPFAM" id="SSF53335">
    <property type="entry name" value="S-adenosyl-L-methionine-dependent methyltransferases"/>
    <property type="match status" value="1"/>
</dbReference>
<organism evidence="7 8">
    <name type="scientific">Thalassotalea piscium</name>
    <dbReference type="NCBI Taxonomy" id="1230533"/>
    <lineage>
        <taxon>Bacteria</taxon>
        <taxon>Pseudomonadati</taxon>
        <taxon>Pseudomonadota</taxon>
        <taxon>Gammaproteobacteria</taxon>
        <taxon>Alteromonadales</taxon>
        <taxon>Colwelliaceae</taxon>
        <taxon>Thalassotalea</taxon>
    </lineage>
</organism>
<evidence type="ECO:0000256" key="5">
    <source>
        <dbReference type="SAM" id="SignalP"/>
    </source>
</evidence>
<dbReference type="RefSeq" id="WP_184425328.1">
    <property type="nucleotide sequence ID" value="NZ_AP027362.1"/>
</dbReference>
<reference evidence="7 8" key="1">
    <citation type="submission" date="2020-08" db="EMBL/GenBank/DDBJ databases">
        <title>Genomic Encyclopedia of Type Strains, Phase IV (KMG-IV): sequencing the most valuable type-strain genomes for metagenomic binning, comparative biology and taxonomic classification.</title>
        <authorList>
            <person name="Goeker M."/>
        </authorList>
    </citation>
    <scope>NUCLEOTIDE SEQUENCE [LARGE SCALE GENOMIC DNA]</scope>
    <source>
        <strain evidence="7 8">DSM 26287</strain>
    </source>
</reference>
<evidence type="ECO:0000313" key="8">
    <source>
        <dbReference type="Proteomes" id="UP000537141"/>
    </source>
</evidence>
<comment type="similarity">
    <text evidence="1">Belongs to the spermidine/spermine synthase family.</text>
</comment>